<evidence type="ECO:0000313" key="2">
    <source>
        <dbReference type="EMBL" id="PWK54621.1"/>
    </source>
</evidence>
<protein>
    <submittedName>
        <fullName evidence="2">Copper chaperone</fullName>
    </submittedName>
</protein>
<dbReference type="RefSeq" id="WP_109760728.1">
    <property type="nucleotide sequence ID" value="NZ_CP034588.1"/>
</dbReference>
<dbReference type="Pfam" id="PF00403">
    <property type="entry name" value="HMA"/>
    <property type="match status" value="1"/>
</dbReference>
<sequence>MKFNVPGMDCGHCTAAITKGIADVDPNATVQTDLATNTVTVASERSATEIAAAIKSAGYDSTLA</sequence>
<dbReference type="EMBL" id="QGGV01000011">
    <property type="protein sequence ID" value="PWK54621.1"/>
    <property type="molecule type" value="Genomic_DNA"/>
</dbReference>
<organism evidence="2 3">
    <name type="scientific">Silicimonas algicola</name>
    <dbReference type="NCBI Taxonomy" id="1826607"/>
    <lineage>
        <taxon>Bacteria</taxon>
        <taxon>Pseudomonadati</taxon>
        <taxon>Pseudomonadota</taxon>
        <taxon>Alphaproteobacteria</taxon>
        <taxon>Rhodobacterales</taxon>
        <taxon>Paracoccaceae</taxon>
    </lineage>
</organism>
<evidence type="ECO:0000259" key="1">
    <source>
        <dbReference type="PROSITE" id="PS50846"/>
    </source>
</evidence>
<gene>
    <name evidence="2" type="ORF">C8D95_11156</name>
</gene>
<comment type="caution">
    <text evidence="2">The sequence shown here is derived from an EMBL/GenBank/DDBJ whole genome shotgun (WGS) entry which is preliminary data.</text>
</comment>
<accession>A0A316G124</accession>
<dbReference type="AlphaFoldDB" id="A0A316G124"/>
<dbReference type="GO" id="GO:0046872">
    <property type="term" value="F:metal ion binding"/>
    <property type="evidence" value="ECO:0007669"/>
    <property type="project" value="InterPro"/>
</dbReference>
<keyword evidence="3" id="KW-1185">Reference proteome</keyword>
<dbReference type="SUPFAM" id="SSF55008">
    <property type="entry name" value="HMA, heavy metal-associated domain"/>
    <property type="match status" value="1"/>
</dbReference>
<dbReference type="PROSITE" id="PS50846">
    <property type="entry name" value="HMA_2"/>
    <property type="match status" value="1"/>
</dbReference>
<dbReference type="Proteomes" id="UP000245390">
    <property type="component" value="Unassembled WGS sequence"/>
</dbReference>
<evidence type="ECO:0000313" key="3">
    <source>
        <dbReference type="Proteomes" id="UP000245390"/>
    </source>
</evidence>
<proteinExistence type="predicted"/>
<dbReference type="OrthoDB" id="9801832at2"/>
<reference evidence="2 3" key="1">
    <citation type="submission" date="2018-05" db="EMBL/GenBank/DDBJ databases">
        <title>Genomic Encyclopedia of Type Strains, Phase IV (KMG-IV): sequencing the most valuable type-strain genomes for metagenomic binning, comparative biology and taxonomic classification.</title>
        <authorList>
            <person name="Goeker M."/>
        </authorList>
    </citation>
    <scope>NUCLEOTIDE SEQUENCE [LARGE SCALE GENOMIC DNA]</scope>
    <source>
        <strain evidence="2 3">DSM 103371</strain>
    </source>
</reference>
<feature type="domain" description="HMA" evidence="1">
    <location>
        <begin position="1"/>
        <end position="62"/>
    </location>
</feature>
<dbReference type="Gene3D" id="3.30.70.100">
    <property type="match status" value="1"/>
</dbReference>
<dbReference type="KEGG" id="salo:EF888_14530"/>
<dbReference type="InterPro" id="IPR036163">
    <property type="entry name" value="HMA_dom_sf"/>
</dbReference>
<name>A0A316G124_9RHOB</name>
<dbReference type="InterPro" id="IPR006121">
    <property type="entry name" value="HMA_dom"/>
</dbReference>
<dbReference type="CDD" id="cd00371">
    <property type="entry name" value="HMA"/>
    <property type="match status" value="1"/>
</dbReference>